<dbReference type="Proteomes" id="UP001595621">
    <property type="component" value="Unassembled WGS sequence"/>
</dbReference>
<proteinExistence type="predicted"/>
<evidence type="ECO:0000313" key="2">
    <source>
        <dbReference type="EMBL" id="MFC3139519.1"/>
    </source>
</evidence>
<keyword evidence="1" id="KW-1133">Transmembrane helix</keyword>
<keyword evidence="3" id="KW-1185">Reference proteome</keyword>
<sequence length="41" mass="4569">MDSSILYLRWLSYVAVIAVFVGIMFATFGEAIVLIMENVGK</sequence>
<reference evidence="3" key="1">
    <citation type="journal article" date="2019" name="Int. J. Syst. Evol. Microbiol.">
        <title>The Global Catalogue of Microorganisms (GCM) 10K type strain sequencing project: providing services to taxonomists for standard genome sequencing and annotation.</title>
        <authorList>
            <consortium name="The Broad Institute Genomics Platform"/>
            <consortium name="The Broad Institute Genome Sequencing Center for Infectious Disease"/>
            <person name="Wu L."/>
            <person name="Ma J."/>
        </authorList>
    </citation>
    <scope>NUCLEOTIDE SEQUENCE [LARGE SCALE GENOMIC DNA]</scope>
    <source>
        <strain evidence="3">KCTC 52277</strain>
    </source>
</reference>
<keyword evidence="1" id="KW-0812">Transmembrane</keyword>
<dbReference type="RefSeq" id="WP_283106449.1">
    <property type="nucleotide sequence ID" value="NZ_JAKILF010000004.1"/>
</dbReference>
<gene>
    <name evidence="2" type="ORF">ACFOE0_15220</name>
</gene>
<comment type="caution">
    <text evidence="2">The sequence shown here is derived from an EMBL/GenBank/DDBJ whole genome shotgun (WGS) entry which is preliminary data.</text>
</comment>
<organism evidence="2 3">
    <name type="scientific">Shewanella submarina</name>
    <dbReference type="NCBI Taxonomy" id="2016376"/>
    <lineage>
        <taxon>Bacteria</taxon>
        <taxon>Pseudomonadati</taxon>
        <taxon>Pseudomonadota</taxon>
        <taxon>Gammaproteobacteria</taxon>
        <taxon>Alteromonadales</taxon>
        <taxon>Shewanellaceae</taxon>
        <taxon>Shewanella</taxon>
    </lineage>
</organism>
<name>A0ABV7GDD4_9GAMM</name>
<keyword evidence="1" id="KW-0472">Membrane</keyword>
<accession>A0ABV7GDD4</accession>
<dbReference type="EMBL" id="JBHRTD010000017">
    <property type="protein sequence ID" value="MFC3139519.1"/>
    <property type="molecule type" value="Genomic_DNA"/>
</dbReference>
<protein>
    <submittedName>
        <fullName evidence="2">Uncharacterized protein</fullName>
    </submittedName>
</protein>
<feature type="transmembrane region" description="Helical" evidence="1">
    <location>
        <begin position="12"/>
        <end position="36"/>
    </location>
</feature>
<evidence type="ECO:0000256" key="1">
    <source>
        <dbReference type="SAM" id="Phobius"/>
    </source>
</evidence>
<evidence type="ECO:0000313" key="3">
    <source>
        <dbReference type="Proteomes" id="UP001595621"/>
    </source>
</evidence>